<feature type="transmembrane region" description="Helical" evidence="1">
    <location>
        <begin position="100"/>
        <end position="119"/>
    </location>
</feature>
<keyword evidence="1" id="KW-1133">Transmembrane helix</keyword>
<reference evidence="3 5" key="2">
    <citation type="submission" date="2017-05" db="EMBL/GenBank/DDBJ databases">
        <title>Whole genome sequencing of Yersinia kristensenii.</title>
        <authorList>
            <person name="Campioni F."/>
        </authorList>
    </citation>
    <scope>NUCLEOTIDE SEQUENCE [LARGE SCALE GENOMIC DNA]</scope>
    <source>
        <strain evidence="3 5">CFSAN060538</strain>
    </source>
</reference>
<feature type="transmembrane region" description="Helical" evidence="1">
    <location>
        <begin position="77"/>
        <end position="94"/>
    </location>
</feature>
<dbReference type="InterPro" id="IPR006750">
    <property type="entry name" value="YdcZ"/>
</dbReference>
<sequence length="154" mass="16455">MSMNTRVLVLALAAGALLTTMIMVNSYLARYNSPLFASWLAHGSGAIVAWISLMIVMSRRRVKPKQGTASSGPWWRYFGGIPGALTVLLAAITVNSPLALSGTLALMLAGQLLFGLLSDSRGWFGVIKHSFVSRDFIAVVLVLTGSAILIFARS</sequence>
<evidence type="ECO:0000313" key="4">
    <source>
        <dbReference type="Proteomes" id="UP000045824"/>
    </source>
</evidence>
<keyword evidence="1" id="KW-0812">Transmembrane</keyword>
<dbReference type="EMBL" id="NHOG01000018">
    <property type="protein sequence ID" value="OVZ79225.1"/>
    <property type="molecule type" value="Genomic_DNA"/>
</dbReference>
<dbReference type="Proteomes" id="UP000195840">
    <property type="component" value="Unassembled WGS sequence"/>
</dbReference>
<dbReference type="Pfam" id="PF04657">
    <property type="entry name" value="DMT_YdcZ"/>
    <property type="match status" value="1"/>
</dbReference>
<proteinExistence type="predicted"/>
<dbReference type="PANTHER" id="PTHR34821">
    <property type="entry name" value="INNER MEMBRANE PROTEIN YDCZ"/>
    <property type="match status" value="1"/>
</dbReference>
<dbReference type="EMBL" id="CPYI01000018">
    <property type="protein sequence ID" value="CNF36884.1"/>
    <property type="molecule type" value="Genomic_DNA"/>
</dbReference>
<accession>A0A0T9LYE5</accession>
<evidence type="ECO:0000313" key="5">
    <source>
        <dbReference type="Proteomes" id="UP000195840"/>
    </source>
</evidence>
<name>A0A0T9LYE5_YERKR</name>
<dbReference type="AlphaFoldDB" id="A0A0T9LYE5"/>
<feature type="transmembrane region" description="Helical" evidence="1">
    <location>
        <begin position="131"/>
        <end position="152"/>
    </location>
</feature>
<dbReference type="PANTHER" id="PTHR34821:SF2">
    <property type="entry name" value="INNER MEMBRANE PROTEIN YDCZ"/>
    <property type="match status" value="1"/>
</dbReference>
<dbReference type="GO" id="GO:0005886">
    <property type="term" value="C:plasma membrane"/>
    <property type="evidence" value="ECO:0007669"/>
    <property type="project" value="TreeGrafter"/>
</dbReference>
<evidence type="ECO:0000313" key="2">
    <source>
        <dbReference type="EMBL" id="CNF36884.1"/>
    </source>
</evidence>
<keyword evidence="5" id="KW-1185">Reference proteome</keyword>
<evidence type="ECO:0000256" key="1">
    <source>
        <dbReference type="SAM" id="Phobius"/>
    </source>
</evidence>
<reference evidence="2 4" key="1">
    <citation type="submission" date="2015-03" db="EMBL/GenBank/DDBJ databases">
        <authorList>
            <person name="Murphy D."/>
        </authorList>
    </citation>
    <scope>NUCLEOTIDE SEQUENCE [LARGE SCALE GENOMIC DNA]</scope>
    <source>
        <strain evidence="2 4">FCF326</strain>
    </source>
</reference>
<gene>
    <name evidence="3" type="ORF">CBW52_15960</name>
    <name evidence="2" type="ORF">ERS008491_03648</name>
</gene>
<dbReference type="OrthoDB" id="4244824at2"/>
<protein>
    <submittedName>
        <fullName evidence="2">Uncharacterized protein conserved in bacteria</fullName>
    </submittedName>
</protein>
<evidence type="ECO:0000313" key="3">
    <source>
        <dbReference type="EMBL" id="OVZ79225.1"/>
    </source>
</evidence>
<feature type="transmembrane region" description="Helical" evidence="1">
    <location>
        <begin position="36"/>
        <end position="56"/>
    </location>
</feature>
<keyword evidence="1" id="KW-0472">Membrane</keyword>
<dbReference type="Proteomes" id="UP000045824">
    <property type="component" value="Unassembled WGS sequence"/>
</dbReference>
<organism evidence="2 4">
    <name type="scientific">Yersinia kristensenii</name>
    <dbReference type="NCBI Taxonomy" id="28152"/>
    <lineage>
        <taxon>Bacteria</taxon>
        <taxon>Pseudomonadati</taxon>
        <taxon>Pseudomonadota</taxon>
        <taxon>Gammaproteobacteria</taxon>
        <taxon>Enterobacterales</taxon>
        <taxon>Yersiniaceae</taxon>
        <taxon>Yersinia</taxon>
    </lineage>
</organism>